<dbReference type="OrthoDB" id="1123389at2"/>
<protein>
    <submittedName>
        <fullName evidence="1">Uncharacterized protein</fullName>
    </submittedName>
</protein>
<dbReference type="Proteomes" id="UP000266441">
    <property type="component" value="Unassembled WGS sequence"/>
</dbReference>
<sequence length="158" mass="17992">MAEKEIALLKTQIARLDEKKFDLEAWKNHTEIFLERIFGKDSPKLKMIHNLHYDYSSWSLRDTYAGGSTKDKDPVRIQAKEILGAIITELETLGLPRGKQEKLKMKELLDDELTGRQVKEIDTLLSSDDPEKTEKVAKILETIPVENLAATIAKLLTS</sequence>
<evidence type="ECO:0000313" key="2">
    <source>
        <dbReference type="Proteomes" id="UP000266441"/>
    </source>
</evidence>
<accession>A0A399D033</accession>
<keyword evidence="2" id="KW-1185">Reference proteome</keyword>
<gene>
    <name evidence="1" type="ORF">D1164_11555</name>
</gene>
<evidence type="ECO:0000313" key="1">
    <source>
        <dbReference type="EMBL" id="RIH65214.1"/>
    </source>
</evidence>
<dbReference type="EMBL" id="QWET01000007">
    <property type="protein sequence ID" value="RIH65214.1"/>
    <property type="molecule type" value="Genomic_DNA"/>
</dbReference>
<dbReference type="RefSeq" id="WP_119350136.1">
    <property type="nucleotide sequence ID" value="NZ_JBFHKJ010000008.1"/>
</dbReference>
<comment type="caution">
    <text evidence="1">The sequence shown here is derived from an EMBL/GenBank/DDBJ whole genome shotgun (WGS) entry which is preliminary data.</text>
</comment>
<proteinExistence type="predicted"/>
<organism evidence="1 2">
    <name type="scientific">Mariniphaga sediminis</name>
    <dbReference type="NCBI Taxonomy" id="1628158"/>
    <lineage>
        <taxon>Bacteria</taxon>
        <taxon>Pseudomonadati</taxon>
        <taxon>Bacteroidota</taxon>
        <taxon>Bacteroidia</taxon>
        <taxon>Marinilabiliales</taxon>
        <taxon>Prolixibacteraceae</taxon>
        <taxon>Mariniphaga</taxon>
    </lineage>
</organism>
<name>A0A399D033_9BACT</name>
<reference evidence="1 2" key="1">
    <citation type="journal article" date="2015" name="Int. J. Syst. Evol. Microbiol.">
        <title>Mariniphaga sediminis sp. nov., isolated from coastal sediment.</title>
        <authorList>
            <person name="Wang F.Q."/>
            <person name="Shen Q.Y."/>
            <person name="Chen G.J."/>
            <person name="Du Z.J."/>
        </authorList>
    </citation>
    <scope>NUCLEOTIDE SEQUENCE [LARGE SCALE GENOMIC DNA]</scope>
    <source>
        <strain evidence="1 2">SY21</strain>
    </source>
</reference>
<dbReference type="AlphaFoldDB" id="A0A399D033"/>